<feature type="compositionally biased region" description="Basic and acidic residues" evidence="1">
    <location>
        <begin position="197"/>
        <end position="208"/>
    </location>
</feature>
<evidence type="ECO:0000313" key="3">
    <source>
        <dbReference type="Proteomes" id="UP000521943"/>
    </source>
</evidence>
<feature type="region of interest" description="Disordered" evidence="1">
    <location>
        <begin position="131"/>
        <end position="215"/>
    </location>
</feature>
<accession>A0A8H6HHT5</accession>
<gene>
    <name evidence="2" type="ORF">DFP72DRAFT_1175200</name>
</gene>
<protein>
    <submittedName>
        <fullName evidence="2">Uncharacterized protein</fullName>
    </submittedName>
</protein>
<reference evidence="2 3" key="1">
    <citation type="submission" date="2020-07" db="EMBL/GenBank/DDBJ databases">
        <title>Comparative genomics of pyrophilous fungi reveals a link between fire events and developmental genes.</title>
        <authorList>
            <consortium name="DOE Joint Genome Institute"/>
            <person name="Steindorff A.S."/>
            <person name="Carver A."/>
            <person name="Calhoun S."/>
            <person name="Stillman K."/>
            <person name="Liu H."/>
            <person name="Lipzen A."/>
            <person name="Pangilinan J."/>
            <person name="Labutti K."/>
            <person name="Bruns T.D."/>
            <person name="Grigoriev I.V."/>
        </authorList>
    </citation>
    <scope>NUCLEOTIDE SEQUENCE [LARGE SCALE GENOMIC DNA]</scope>
    <source>
        <strain evidence="2 3">CBS 144469</strain>
    </source>
</reference>
<feature type="compositionally biased region" description="Low complexity" evidence="1">
    <location>
        <begin position="265"/>
        <end position="277"/>
    </location>
</feature>
<sequence>MAHGAERAPQLDWRNDDDHDDQDAVPTIISKTRRRPGVGAKALDCSSPTRSCPASQLGLAIDDRPKPFPSPHRSSSRAFSRTISDRLQLVAHLVGTTIANAFQQAPRTDDEAGLRRFAMRRTVSVAFWPNTSHHRRRSSTTSTDHVYAASHPHPQPQPPRTLPTMITTAANAERTSAAGPSRRRRLPYRTASTRPSAKRDGSERETVKRPTSTTTMYGLDGWDYSPMAERKTAWSSPAIAVSTLDSTRRRSKWPRAANEARRIHSSIGGASAGSSDGNRVVSSSVDRDARDLEGDWKRRRSKRSFERDADDGSSWVVGITMAKGRKAAGAMAKERLRG</sequence>
<feature type="region of interest" description="Disordered" evidence="1">
    <location>
        <begin position="1"/>
        <end position="79"/>
    </location>
</feature>
<keyword evidence="3" id="KW-1185">Reference proteome</keyword>
<evidence type="ECO:0000313" key="2">
    <source>
        <dbReference type="EMBL" id="KAF6747044.1"/>
    </source>
</evidence>
<name>A0A8H6HHT5_9AGAR</name>
<comment type="caution">
    <text evidence="2">The sequence shown here is derived from an EMBL/GenBank/DDBJ whole genome shotgun (WGS) entry which is preliminary data.</text>
</comment>
<evidence type="ECO:0000256" key="1">
    <source>
        <dbReference type="SAM" id="MobiDB-lite"/>
    </source>
</evidence>
<proteinExistence type="predicted"/>
<feature type="compositionally biased region" description="Polar residues" evidence="1">
    <location>
        <begin position="164"/>
        <end position="174"/>
    </location>
</feature>
<dbReference type="AlphaFoldDB" id="A0A8H6HHT5"/>
<dbReference type="Proteomes" id="UP000521943">
    <property type="component" value="Unassembled WGS sequence"/>
</dbReference>
<feature type="region of interest" description="Disordered" evidence="1">
    <location>
        <begin position="248"/>
        <end position="293"/>
    </location>
</feature>
<organism evidence="2 3">
    <name type="scientific">Ephemerocybe angulata</name>
    <dbReference type="NCBI Taxonomy" id="980116"/>
    <lineage>
        <taxon>Eukaryota</taxon>
        <taxon>Fungi</taxon>
        <taxon>Dikarya</taxon>
        <taxon>Basidiomycota</taxon>
        <taxon>Agaricomycotina</taxon>
        <taxon>Agaricomycetes</taxon>
        <taxon>Agaricomycetidae</taxon>
        <taxon>Agaricales</taxon>
        <taxon>Agaricineae</taxon>
        <taxon>Psathyrellaceae</taxon>
        <taxon>Ephemerocybe</taxon>
    </lineage>
</organism>
<dbReference type="EMBL" id="JACGCI010000085">
    <property type="protein sequence ID" value="KAF6747044.1"/>
    <property type="molecule type" value="Genomic_DNA"/>
</dbReference>